<dbReference type="Proteomes" id="UP000245890">
    <property type="component" value="Unassembled WGS sequence"/>
</dbReference>
<name>A0A2U0SGB9_9SPHN</name>
<protein>
    <recommendedName>
        <fullName evidence="3">Outer membrane protein beta-barrel domain-containing protein</fullName>
    </recommendedName>
</protein>
<accession>A0A2U0SGB9</accession>
<dbReference type="AlphaFoldDB" id="A0A2U0SGB9"/>
<feature type="signal peptide" evidence="2">
    <location>
        <begin position="1"/>
        <end position="26"/>
    </location>
</feature>
<dbReference type="OrthoDB" id="5643626at2"/>
<dbReference type="SUPFAM" id="SSF56925">
    <property type="entry name" value="OMPA-like"/>
    <property type="match status" value="1"/>
</dbReference>
<dbReference type="InterPro" id="IPR027385">
    <property type="entry name" value="Beta-barrel_OMP"/>
</dbReference>
<dbReference type="Pfam" id="PF13505">
    <property type="entry name" value="OMP_b-brl"/>
    <property type="match status" value="1"/>
</dbReference>
<reference evidence="4 5" key="1">
    <citation type="submission" date="2018-05" db="EMBL/GenBank/DDBJ databases">
        <title>Description of Sphingomonas pokkalii sp nov, isolated from the rhizosphere of saline tolerant pokkali rice and its draft genome analysis.</title>
        <authorList>
            <person name="Menon R."/>
            <person name="Kumari S."/>
            <person name="Rameshkumar N."/>
        </authorList>
    </citation>
    <scope>NUCLEOTIDE SEQUENCE [LARGE SCALE GENOMIC DNA]</scope>
    <source>
        <strain evidence="4 5">L3B27</strain>
    </source>
</reference>
<dbReference type="EMBL" id="QENQ01000001">
    <property type="protein sequence ID" value="PVX30413.1"/>
    <property type="molecule type" value="Genomic_DNA"/>
</dbReference>
<sequence>MNMTHKGIVGLIAFGTVLGAVTPAFAQSSMPGPYVVGRIGSQVDADVKFKGKDARTPSTLPRDVDLRSGKSFEGGLGYDFGNFRLESTVGYTAANVDASQLNTGGLITRGRTKTLSIGVAGYYDIDTGTRLRPFVGGGIDAVRVTERLSRLTSTGQGSRISDRDWGIRWHADAGIGYKLTEKTTVELAARYSESSSLKFAGRMPLAAGGTTAATYRPKLSATSITVGLRQRF</sequence>
<keyword evidence="1 2" id="KW-0732">Signal</keyword>
<dbReference type="InterPro" id="IPR011250">
    <property type="entry name" value="OMP/PagP_B-barrel"/>
</dbReference>
<dbReference type="Gene3D" id="2.40.160.20">
    <property type="match status" value="1"/>
</dbReference>
<proteinExistence type="predicted"/>
<evidence type="ECO:0000313" key="5">
    <source>
        <dbReference type="Proteomes" id="UP000245890"/>
    </source>
</evidence>
<feature type="chain" id="PRO_5015477209" description="Outer membrane protein beta-barrel domain-containing protein" evidence="2">
    <location>
        <begin position="27"/>
        <end position="232"/>
    </location>
</feature>
<dbReference type="RefSeq" id="WP_116469825.1">
    <property type="nucleotide sequence ID" value="NZ_QENQ01000001.1"/>
</dbReference>
<keyword evidence="5" id="KW-1185">Reference proteome</keyword>
<evidence type="ECO:0000256" key="1">
    <source>
        <dbReference type="ARBA" id="ARBA00022729"/>
    </source>
</evidence>
<organism evidence="4 5">
    <name type="scientific">Sphingomonas pokkalii</name>
    <dbReference type="NCBI Taxonomy" id="2175090"/>
    <lineage>
        <taxon>Bacteria</taxon>
        <taxon>Pseudomonadati</taxon>
        <taxon>Pseudomonadota</taxon>
        <taxon>Alphaproteobacteria</taxon>
        <taxon>Sphingomonadales</taxon>
        <taxon>Sphingomonadaceae</taxon>
        <taxon>Sphingomonas</taxon>
    </lineage>
</organism>
<feature type="domain" description="Outer membrane protein beta-barrel" evidence="3">
    <location>
        <begin position="15"/>
        <end position="232"/>
    </location>
</feature>
<evidence type="ECO:0000313" key="4">
    <source>
        <dbReference type="EMBL" id="PVX30413.1"/>
    </source>
</evidence>
<evidence type="ECO:0000256" key="2">
    <source>
        <dbReference type="SAM" id="SignalP"/>
    </source>
</evidence>
<gene>
    <name evidence="4" type="ORF">DD559_14555</name>
</gene>
<comment type="caution">
    <text evidence="4">The sequence shown here is derived from an EMBL/GenBank/DDBJ whole genome shotgun (WGS) entry which is preliminary data.</text>
</comment>
<evidence type="ECO:0000259" key="3">
    <source>
        <dbReference type="Pfam" id="PF13505"/>
    </source>
</evidence>